<keyword evidence="6" id="KW-0496">Mitochondrion</keyword>
<evidence type="ECO:0000256" key="6">
    <source>
        <dbReference type="ARBA" id="ARBA00023128"/>
    </source>
</evidence>
<dbReference type="KEGG" id="pki:111852087"/>
<evidence type="ECO:0000256" key="1">
    <source>
        <dbReference type="ARBA" id="ARBA00004173"/>
    </source>
</evidence>
<dbReference type="Ensembl" id="ENSPKIT00000012162.1">
    <property type="protein sequence ID" value="ENSPKIP00000031320.1"/>
    <property type="gene ID" value="ENSPKIG00000011846.1"/>
</dbReference>
<dbReference type="InterPro" id="IPR049560">
    <property type="entry name" value="MeTrfase_RsmB-F_NOP2_cat"/>
</dbReference>
<dbReference type="FunFam" id="3.40.50.150:FF:000055">
    <property type="entry name" value="5-methylcytosine rRNA methyltransferase NSUN4"/>
    <property type="match status" value="1"/>
</dbReference>
<reference evidence="9" key="1">
    <citation type="submission" date="2025-08" db="UniProtKB">
        <authorList>
            <consortium name="Ensembl"/>
        </authorList>
    </citation>
    <scope>IDENTIFICATION</scope>
</reference>
<evidence type="ECO:0000313" key="10">
    <source>
        <dbReference type="Proteomes" id="UP000261540"/>
    </source>
</evidence>
<keyword evidence="10" id="KW-1185">Reference proteome</keyword>
<dbReference type="PANTHER" id="PTHR22808:SF8">
    <property type="entry name" value="TRNA (CYTOSINE(34)-C(5))-METHYLTRANSFERASE, MITOCHONDRIAL"/>
    <property type="match status" value="1"/>
</dbReference>
<dbReference type="InterPro" id="IPR029063">
    <property type="entry name" value="SAM-dependent_MTases_sf"/>
</dbReference>
<feature type="active site" description="Nucleophile" evidence="7">
    <location>
        <position position="309"/>
    </location>
</feature>
<evidence type="ECO:0000256" key="4">
    <source>
        <dbReference type="ARBA" id="ARBA00022691"/>
    </source>
</evidence>
<keyword evidence="5 7" id="KW-0694">RNA-binding</keyword>
<dbReference type="Proteomes" id="UP000261540">
    <property type="component" value="Unplaced"/>
</dbReference>
<dbReference type="AlphaFoldDB" id="A0A3B3SM01"/>
<feature type="binding site" evidence="7">
    <location>
        <begin position="183"/>
        <end position="189"/>
    </location>
    <ligand>
        <name>S-adenosyl-L-methionine</name>
        <dbReference type="ChEBI" id="CHEBI:59789"/>
    </ligand>
</feature>
<reference evidence="9" key="2">
    <citation type="submission" date="2025-09" db="UniProtKB">
        <authorList>
            <consortium name="Ensembl"/>
        </authorList>
    </citation>
    <scope>IDENTIFICATION</scope>
</reference>
<dbReference type="InterPro" id="IPR023267">
    <property type="entry name" value="RCMT"/>
</dbReference>
<evidence type="ECO:0000256" key="7">
    <source>
        <dbReference type="PROSITE-ProRule" id="PRU01023"/>
    </source>
</evidence>
<name>A0A3B3SM01_9TELE</name>
<evidence type="ECO:0000256" key="2">
    <source>
        <dbReference type="ARBA" id="ARBA00022603"/>
    </source>
</evidence>
<dbReference type="CTD" id="63899"/>
<dbReference type="Gene3D" id="3.40.50.150">
    <property type="entry name" value="Vaccinia Virus protein VP39"/>
    <property type="match status" value="1"/>
</dbReference>
<dbReference type="SUPFAM" id="SSF53335">
    <property type="entry name" value="S-adenosyl-L-methionine-dependent methyltransferases"/>
    <property type="match status" value="1"/>
</dbReference>
<accession>A0A3B3SM01</accession>
<keyword evidence="2 7" id="KW-0489">Methyltransferase</keyword>
<dbReference type="GO" id="GO:0005762">
    <property type="term" value="C:mitochondrial large ribosomal subunit"/>
    <property type="evidence" value="ECO:0007669"/>
    <property type="project" value="TreeGrafter"/>
</dbReference>
<dbReference type="GO" id="GO:0008173">
    <property type="term" value="F:RNA methyltransferase activity"/>
    <property type="evidence" value="ECO:0007669"/>
    <property type="project" value="InterPro"/>
</dbReference>
<dbReference type="Gene3D" id="6.20.240.40">
    <property type="match status" value="1"/>
</dbReference>
<dbReference type="PRINTS" id="PR02008">
    <property type="entry name" value="RCMTFAMILY"/>
</dbReference>
<dbReference type="GO" id="GO:0003723">
    <property type="term" value="F:RNA binding"/>
    <property type="evidence" value="ECO:0007669"/>
    <property type="project" value="UniProtKB-UniRule"/>
</dbReference>
<dbReference type="SMR" id="A0A3B3SM01"/>
<dbReference type="InterPro" id="IPR001678">
    <property type="entry name" value="MeTrfase_RsmB-F_NOP2_dom"/>
</dbReference>
<feature type="binding site" evidence="7">
    <location>
        <position position="237"/>
    </location>
    <ligand>
        <name>S-adenosyl-L-methionine</name>
        <dbReference type="ChEBI" id="CHEBI:59789"/>
    </ligand>
</feature>
<feature type="binding site" evidence="7">
    <location>
        <position position="206"/>
    </location>
    <ligand>
        <name>S-adenosyl-L-methionine</name>
        <dbReference type="ChEBI" id="CHEBI:59789"/>
    </ligand>
</feature>
<dbReference type="OrthoDB" id="8020218at2759"/>
<dbReference type="PROSITE" id="PS51686">
    <property type="entry name" value="SAM_MT_RSMB_NOP"/>
    <property type="match status" value="1"/>
</dbReference>
<dbReference type="GO" id="GO:0031167">
    <property type="term" value="P:rRNA methylation"/>
    <property type="evidence" value="ECO:0007669"/>
    <property type="project" value="TreeGrafter"/>
</dbReference>
<dbReference type="GeneTree" id="ENSGT00940000153665"/>
<protein>
    <submittedName>
        <fullName evidence="9">NOP2/Sun RNA methyltransferase 3</fullName>
    </submittedName>
</protein>
<proteinExistence type="inferred from homology"/>
<evidence type="ECO:0000313" key="9">
    <source>
        <dbReference type="Ensembl" id="ENSPKIP00000031320.1"/>
    </source>
</evidence>
<comment type="subcellular location">
    <subcellularLocation>
        <location evidence="1">Mitochondrion</location>
    </subcellularLocation>
</comment>
<sequence length="378" mass="42750">MVRDVLILFGMRARNLKWERGKYQMFEALGCHSCFKSQCASWRVHVSERLFTSPCHQKVSAGPRKQVCEVVLQHFDQQYSQELGQLWVVAREVLLQPHCWQYGIMLNRFCAPEDLRQRLCLQGFSSLVDHGSLQCFVHPARTRFPSQKHQPGWLKQYYLLNAASLLPVLALDMREGDRLLDMCSAPGGKALAVLQCVTPASLHCNELNFERQQWLSKTLESYVPPAVRNILTVSNLDGRTFGELQADTFDKVLVDAPCSNDRSWLFSAHPQQSAMRLGERTRLPEIQRDLLRSALAAVRPGGLVVYSTCTLSHAENGAVVQEVLSCCSNAELQNLEEMSCSLGHRFTFGPSSPFGLLVVPDHGRTWGPMFLSKLKRLY</sequence>
<evidence type="ECO:0000256" key="3">
    <source>
        <dbReference type="ARBA" id="ARBA00022679"/>
    </source>
</evidence>
<dbReference type="STRING" id="1676925.ENSPKIP00000031320"/>
<evidence type="ECO:0000256" key="5">
    <source>
        <dbReference type="ARBA" id="ARBA00022884"/>
    </source>
</evidence>
<organism evidence="9 10">
    <name type="scientific">Paramormyrops kingsleyae</name>
    <dbReference type="NCBI Taxonomy" id="1676925"/>
    <lineage>
        <taxon>Eukaryota</taxon>
        <taxon>Metazoa</taxon>
        <taxon>Chordata</taxon>
        <taxon>Craniata</taxon>
        <taxon>Vertebrata</taxon>
        <taxon>Euteleostomi</taxon>
        <taxon>Actinopterygii</taxon>
        <taxon>Neopterygii</taxon>
        <taxon>Teleostei</taxon>
        <taxon>Osteoglossocephala</taxon>
        <taxon>Osteoglossomorpha</taxon>
        <taxon>Osteoglossiformes</taxon>
        <taxon>Mormyridae</taxon>
        <taxon>Paramormyrops</taxon>
    </lineage>
</organism>
<feature type="domain" description="SAM-dependent MTase RsmB/NOP-type" evidence="8">
    <location>
        <begin position="90"/>
        <end position="377"/>
    </location>
</feature>
<keyword evidence="4 7" id="KW-0949">S-adenosyl-L-methionine</keyword>
<dbReference type="Pfam" id="PF01189">
    <property type="entry name" value="Methyltr_RsmB-F"/>
    <property type="match status" value="1"/>
</dbReference>
<comment type="similarity">
    <text evidence="7">Belongs to the class I-like SAM-binding methyltransferase superfamily. RsmB/NOP family.</text>
</comment>
<evidence type="ECO:0000259" key="8">
    <source>
        <dbReference type="PROSITE" id="PS51686"/>
    </source>
</evidence>
<keyword evidence="3 7" id="KW-0808">Transferase</keyword>
<feature type="binding site" evidence="7">
    <location>
        <position position="255"/>
    </location>
    <ligand>
        <name>S-adenosyl-L-methionine</name>
        <dbReference type="ChEBI" id="CHEBI:59789"/>
    </ligand>
</feature>
<dbReference type="PANTHER" id="PTHR22808">
    <property type="entry name" value="NCL1 YEAST -RELATED NOL1/NOP2/FMU SUN DOMAIN-CONTAINING"/>
    <property type="match status" value="1"/>
</dbReference>